<evidence type="ECO:0000313" key="3">
    <source>
        <dbReference type="EMBL" id="CCH18440.1"/>
    </source>
</evidence>
<gene>
    <name evidence="3" type="ORF">MILUP08_43350</name>
</gene>
<comment type="caution">
    <text evidence="3">The sequence shown here is derived from an EMBL/GenBank/DDBJ whole genome shotgun (WGS) entry which is preliminary data.</text>
</comment>
<dbReference type="AlphaFoldDB" id="I0L3P3"/>
<proteinExistence type="predicted"/>
<evidence type="ECO:0000256" key="1">
    <source>
        <dbReference type="SAM" id="MobiDB-lite"/>
    </source>
</evidence>
<dbReference type="STRING" id="1150864.MILUP08_43350"/>
<dbReference type="RefSeq" id="WP_007459820.1">
    <property type="nucleotide sequence ID" value="NZ_HF570108.1"/>
</dbReference>
<dbReference type="SUPFAM" id="SSF47413">
    <property type="entry name" value="lambda repressor-like DNA-binding domains"/>
    <property type="match status" value="1"/>
</dbReference>
<protein>
    <submittedName>
        <fullName evidence="3">Transcriptional regulator, XRE family</fullName>
    </submittedName>
</protein>
<accession>I0L3P3</accession>
<keyword evidence="4" id="KW-1185">Reference proteome</keyword>
<dbReference type="CDD" id="cd00093">
    <property type="entry name" value="HTH_XRE"/>
    <property type="match status" value="1"/>
</dbReference>
<feature type="compositionally biased region" description="Polar residues" evidence="1">
    <location>
        <begin position="399"/>
        <end position="408"/>
    </location>
</feature>
<dbReference type="Proteomes" id="UP000003448">
    <property type="component" value="Unassembled WGS sequence"/>
</dbReference>
<dbReference type="InterPro" id="IPR001387">
    <property type="entry name" value="Cro/C1-type_HTH"/>
</dbReference>
<reference evidence="4" key="1">
    <citation type="journal article" date="2012" name="J. Bacteriol.">
        <title>Genome Sequence of Micromonospora lupini Lupac 08, Isolated from Root Nodules of Lupinus angustifolius.</title>
        <authorList>
            <person name="Alonso-Vega P."/>
            <person name="Normand P."/>
            <person name="Bacigalupe R."/>
            <person name="Pujic P."/>
            <person name="Lajus A."/>
            <person name="Vallenet D."/>
            <person name="Carro L."/>
            <person name="Coll P."/>
            <person name="Trujillo M.E."/>
        </authorList>
    </citation>
    <scope>NUCLEOTIDE SEQUENCE [LARGE SCALE GENOMIC DNA]</scope>
    <source>
        <strain evidence="4">Lupac 08</strain>
    </source>
</reference>
<dbReference type="InterPro" id="IPR010982">
    <property type="entry name" value="Lambda_DNA-bd_dom_sf"/>
</dbReference>
<feature type="region of interest" description="Disordered" evidence="1">
    <location>
        <begin position="394"/>
        <end position="416"/>
    </location>
</feature>
<evidence type="ECO:0000313" key="4">
    <source>
        <dbReference type="Proteomes" id="UP000003448"/>
    </source>
</evidence>
<evidence type="ECO:0000259" key="2">
    <source>
        <dbReference type="PROSITE" id="PS50943"/>
    </source>
</evidence>
<dbReference type="Gene3D" id="1.10.260.40">
    <property type="entry name" value="lambda repressor-like DNA-binding domains"/>
    <property type="match status" value="1"/>
</dbReference>
<sequence length="416" mass="45048">MTEPSFPSRMRQLRRERGLSLRDLAKATYHAKTYLHELETGAKSPTPQTARRVDDALQAAGELAALATTSPGIRRRELVAAAGLAAALPHTLLAHGRRVGTATSAQLIERTARLRRLDNYLGGADTREIYTAEVEATTRLIQNGAYNQPTGRQLLAILAEQAQLAGWAAFDAGDHRDAEGKFRFSLAAARDAEDRALTGKGLAFLAYQQLTTGGRGPDTASAACEAAGSTATPRVRTLLHLRAAWAFAVAGDAPAAVRHLGIGTTLLSQRADRPEPDWVYWVDSTEGEIMTGRCWAVLHRPLRAIPVLERALATFCDTQARDKALYLSWLADAYLDANEVEQACQTAADAFRLAGGVGSVRPVQRLQTFLDRLEPFATVPCVVELRALAAAAPTRPRLSGSTTPGTQENPERWEPR</sequence>
<dbReference type="EMBL" id="CAIE01000026">
    <property type="protein sequence ID" value="CCH18440.1"/>
    <property type="molecule type" value="Genomic_DNA"/>
</dbReference>
<dbReference type="PROSITE" id="PS50943">
    <property type="entry name" value="HTH_CROC1"/>
    <property type="match status" value="1"/>
</dbReference>
<dbReference type="eggNOG" id="COG1396">
    <property type="taxonomic scope" value="Bacteria"/>
</dbReference>
<dbReference type="GO" id="GO:0003677">
    <property type="term" value="F:DNA binding"/>
    <property type="evidence" value="ECO:0007669"/>
    <property type="project" value="InterPro"/>
</dbReference>
<dbReference type="Pfam" id="PF13560">
    <property type="entry name" value="HTH_31"/>
    <property type="match status" value="1"/>
</dbReference>
<organism evidence="3 4">
    <name type="scientific">Micromonospora lupini str. Lupac 08</name>
    <dbReference type="NCBI Taxonomy" id="1150864"/>
    <lineage>
        <taxon>Bacteria</taxon>
        <taxon>Bacillati</taxon>
        <taxon>Actinomycetota</taxon>
        <taxon>Actinomycetes</taxon>
        <taxon>Micromonosporales</taxon>
        <taxon>Micromonosporaceae</taxon>
        <taxon>Micromonospora</taxon>
    </lineage>
</organism>
<name>I0L3P3_9ACTN</name>
<feature type="domain" description="HTH cro/C1-type" evidence="2">
    <location>
        <begin position="10"/>
        <end position="63"/>
    </location>
</feature>
<dbReference type="SMART" id="SM00530">
    <property type="entry name" value="HTH_XRE"/>
    <property type="match status" value="1"/>
</dbReference>